<reference evidence="2 3" key="1">
    <citation type="submission" date="2024-10" db="EMBL/GenBank/DDBJ databases">
        <title>The Natural Products Discovery Center: Release of the First 8490 Sequenced Strains for Exploring Actinobacteria Biosynthetic Diversity.</title>
        <authorList>
            <person name="Kalkreuter E."/>
            <person name="Kautsar S.A."/>
            <person name="Yang D."/>
            <person name="Bader C.D."/>
            <person name="Teijaro C.N."/>
            <person name="Fluegel L."/>
            <person name="Davis C.M."/>
            <person name="Simpson J.R."/>
            <person name="Lauterbach L."/>
            <person name="Steele A.D."/>
            <person name="Gui C."/>
            <person name="Meng S."/>
            <person name="Li G."/>
            <person name="Viehrig K."/>
            <person name="Ye F."/>
            <person name="Su P."/>
            <person name="Kiefer A.F."/>
            <person name="Nichols A."/>
            <person name="Cepeda A.J."/>
            <person name="Yan W."/>
            <person name="Fan B."/>
            <person name="Jiang Y."/>
            <person name="Adhikari A."/>
            <person name="Zheng C.-J."/>
            <person name="Schuster L."/>
            <person name="Cowan T.M."/>
            <person name="Smanski M.J."/>
            <person name="Chevrette M.G."/>
            <person name="De Carvalho L.P.S."/>
            <person name="Shen B."/>
        </authorList>
    </citation>
    <scope>NUCLEOTIDE SEQUENCE [LARGE SCALE GENOMIC DNA]</scope>
    <source>
        <strain evidence="2 3">NPDC000087</strain>
    </source>
</reference>
<feature type="domain" description="Mycothiol-dependent maleylpyruvate isomerase metal-binding" evidence="1">
    <location>
        <begin position="12"/>
        <end position="135"/>
    </location>
</feature>
<dbReference type="RefSeq" id="WP_020512377.1">
    <property type="nucleotide sequence ID" value="NZ_JBIAZU010000006.1"/>
</dbReference>
<dbReference type="Proteomes" id="UP001602245">
    <property type="component" value="Unassembled WGS sequence"/>
</dbReference>
<organism evidence="2 3">
    <name type="scientific">Paractinoplanes globisporus</name>
    <dbReference type="NCBI Taxonomy" id="113565"/>
    <lineage>
        <taxon>Bacteria</taxon>
        <taxon>Bacillati</taxon>
        <taxon>Actinomycetota</taxon>
        <taxon>Actinomycetes</taxon>
        <taxon>Micromonosporales</taxon>
        <taxon>Micromonosporaceae</taxon>
        <taxon>Paractinoplanes</taxon>
    </lineage>
</organism>
<gene>
    <name evidence="2" type="ORF">ACFY35_32265</name>
</gene>
<dbReference type="Pfam" id="PF11716">
    <property type="entry name" value="MDMPI_N"/>
    <property type="match status" value="1"/>
</dbReference>
<proteinExistence type="predicted"/>
<dbReference type="NCBIfam" id="TIGR03086">
    <property type="entry name" value="TIGR03086 family metal-binding protein"/>
    <property type="match status" value="1"/>
</dbReference>
<sequence>MHTDLIALDAIAVRETVRLSAGLTADDLERPTPCAGWDLRMLLTHMTVQHRGFAASASGQGADLSLWDLPPAEEISDPVRGYAASAELVLAAFSVPGVLDREFALPEISTSRTFPGRVAIAFHLVDYVVHGWDVATAAGLPFALPEAVMAAALPIARAVPDGPDRLAPGAAFAPALPVPPAADPLSEILLLLGRKTVGGS</sequence>
<keyword evidence="3" id="KW-1185">Reference proteome</keyword>
<dbReference type="EMBL" id="JBIAZU010000006">
    <property type="protein sequence ID" value="MFF5294134.1"/>
    <property type="molecule type" value="Genomic_DNA"/>
</dbReference>
<dbReference type="SUPFAM" id="SSF109854">
    <property type="entry name" value="DinB/YfiT-like putative metalloenzymes"/>
    <property type="match status" value="1"/>
</dbReference>
<evidence type="ECO:0000259" key="1">
    <source>
        <dbReference type="Pfam" id="PF11716"/>
    </source>
</evidence>
<dbReference type="Gene3D" id="1.20.120.450">
    <property type="entry name" value="dinb family like domain"/>
    <property type="match status" value="1"/>
</dbReference>
<evidence type="ECO:0000313" key="3">
    <source>
        <dbReference type="Proteomes" id="UP001602245"/>
    </source>
</evidence>
<accession>A0ABW6WNE6</accession>
<dbReference type="InterPro" id="IPR034660">
    <property type="entry name" value="DinB/YfiT-like"/>
</dbReference>
<name>A0ABW6WNE6_9ACTN</name>
<dbReference type="InterPro" id="IPR024344">
    <property type="entry name" value="MDMPI_metal-binding"/>
</dbReference>
<protein>
    <submittedName>
        <fullName evidence="2">TIGR03086 family metal-binding protein</fullName>
    </submittedName>
</protein>
<comment type="caution">
    <text evidence="2">The sequence shown here is derived from an EMBL/GenBank/DDBJ whole genome shotgun (WGS) entry which is preliminary data.</text>
</comment>
<dbReference type="NCBIfam" id="TIGR03083">
    <property type="entry name" value="maleylpyruvate isomerase family mycothiol-dependent enzyme"/>
    <property type="match status" value="1"/>
</dbReference>
<dbReference type="InterPro" id="IPR017517">
    <property type="entry name" value="Maleyloyr_isom"/>
</dbReference>
<evidence type="ECO:0000313" key="2">
    <source>
        <dbReference type="EMBL" id="MFF5294134.1"/>
    </source>
</evidence>
<dbReference type="InterPro" id="IPR017520">
    <property type="entry name" value="CHP03086"/>
</dbReference>